<evidence type="ECO:0000256" key="14">
    <source>
        <dbReference type="ARBA" id="ARBA00046792"/>
    </source>
</evidence>
<evidence type="ECO:0000256" key="6">
    <source>
        <dbReference type="ARBA" id="ARBA00022723"/>
    </source>
</evidence>
<evidence type="ECO:0000256" key="12">
    <source>
        <dbReference type="ARBA" id="ARBA00023204"/>
    </source>
</evidence>
<evidence type="ECO:0000256" key="8">
    <source>
        <dbReference type="ARBA" id="ARBA00022801"/>
    </source>
</evidence>
<evidence type="ECO:0000259" key="15">
    <source>
        <dbReference type="Pfam" id="PF00929"/>
    </source>
</evidence>
<dbReference type="Proteomes" id="UP000004986">
    <property type="component" value="Unassembled WGS sequence"/>
</dbReference>
<evidence type="ECO:0000256" key="9">
    <source>
        <dbReference type="ARBA" id="ARBA00022839"/>
    </source>
</evidence>
<dbReference type="GO" id="GO:0046872">
    <property type="term" value="F:metal ion binding"/>
    <property type="evidence" value="ECO:0007669"/>
    <property type="project" value="UniProtKB-KW"/>
</dbReference>
<dbReference type="InterPro" id="IPR013520">
    <property type="entry name" value="Ribonucl_H"/>
</dbReference>
<feature type="non-terminal residue" evidence="16">
    <location>
        <position position="136"/>
    </location>
</feature>
<name>F3G3I5_PSESJ</name>
<keyword evidence="8 16" id="KW-0378">Hydrolase</keyword>
<keyword evidence="10" id="KW-0460">Magnesium</keyword>
<sequence>MTSSIFWYDYETTGINPRNDRALQMAGIRTDTDLNEIAPPVNLHCQLSDDILPHPVACMITGITPATLAEKGLCEADFMTRVHAELSAPGTCGAGYNTLRFDDEVTRYSFYRNFFDPYAREWQGGNSRWDLIDVLR</sequence>
<comment type="subunit">
    <text evidence="14">Monomer. Interacts with ssb (via C-terminus); this interaction stimulates the exonuclease activity by recruiting the enzyme to its substrate.</text>
</comment>
<evidence type="ECO:0000256" key="13">
    <source>
        <dbReference type="ARBA" id="ARBA00031220"/>
    </source>
</evidence>
<evidence type="ECO:0000256" key="4">
    <source>
        <dbReference type="ARBA" id="ARBA00019900"/>
    </source>
</evidence>
<dbReference type="GO" id="GO:0008310">
    <property type="term" value="F:single-stranded DNA 3'-5' DNA exonuclease activity"/>
    <property type="evidence" value="ECO:0007669"/>
    <property type="project" value="UniProtKB-EC"/>
</dbReference>
<reference evidence="16 17" key="1">
    <citation type="journal article" date="2011" name="PLoS Pathog.">
        <title>Dynamic evolution of pathogenicity revealed by sequencing and comparative genomics of 19 Pseudomonas syringae isolates.</title>
        <authorList>
            <person name="Baltrus D.A."/>
            <person name="Nishimura M.T."/>
            <person name="Romanchuk A."/>
            <person name="Chang J.H."/>
            <person name="Mukhtar M.S."/>
            <person name="Cherkis K."/>
            <person name="Roach J."/>
            <person name="Grant S.R."/>
            <person name="Jones C.D."/>
            <person name="Dangl J.L."/>
        </authorList>
    </citation>
    <scope>NUCLEOTIDE SEQUENCE [LARGE SCALE GENOMIC DNA]</scope>
    <source>
        <strain evidence="16 17">1704B</strain>
    </source>
</reference>
<gene>
    <name evidence="16" type="primary">sbcB</name>
    <name evidence="16" type="ORF">PSYPI_04089</name>
</gene>
<evidence type="ECO:0000256" key="2">
    <source>
        <dbReference type="ARBA" id="ARBA00001946"/>
    </source>
</evidence>
<dbReference type="FunFam" id="3.30.420.10:FF:000033">
    <property type="entry name" value="Exodeoxyribonuclease I"/>
    <property type="match status" value="1"/>
</dbReference>
<evidence type="ECO:0000313" key="17">
    <source>
        <dbReference type="Proteomes" id="UP000004986"/>
    </source>
</evidence>
<dbReference type="HOGENOM" id="CLU_136511_0_0_6"/>
<evidence type="ECO:0000256" key="7">
    <source>
        <dbReference type="ARBA" id="ARBA00022763"/>
    </source>
</evidence>
<keyword evidence="17" id="KW-1185">Reference proteome</keyword>
<evidence type="ECO:0000256" key="11">
    <source>
        <dbReference type="ARBA" id="ARBA00023125"/>
    </source>
</evidence>
<dbReference type="Gene3D" id="3.30.420.10">
    <property type="entry name" value="Ribonuclease H-like superfamily/Ribonuclease H"/>
    <property type="match status" value="1"/>
</dbReference>
<dbReference type="InterPro" id="IPR036397">
    <property type="entry name" value="RNaseH_sf"/>
</dbReference>
<evidence type="ECO:0000256" key="5">
    <source>
        <dbReference type="ARBA" id="ARBA00022722"/>
    </source>
</evidence>
<dbReference type="AlphaFoldDB" id="F3G3I5"/>
<keyword evidence="9 16" id="KW-0269">Exonuclease</keyword>
<keyword evidence="7" id="KW-0227">DNA damage</keyword>
<keyword evidence="5" id="KW-0540">Nuclease</keyword>
<dbReference type="EC" id="3.1.11.1" evidence="3"/>
<keyword evidence="11" id="KW-0238">DNA-binding</keyword>
<evidence type="ECO:0000313" key="16">
    <source>
        <dbReference type="EMBL" id="EGH41635.1"/>
    </source>
</evidence>
<proteinExistence type="predicted"/>
<dbReference type="GO" id="GO:0003677">
    <property type="term" value="F:DNA binding"/>
    <property type="evidence" value="ECO:0007669"/>
    <property type="project" value="UniProtKB-KW"/>
</dbReference>
<evidence type="ECO:0000256" key="3">
    <source>
        <dbReference type="ARBA" id="ARBA00012108"/>
    </source>
</evidence>
<keyword evidence="6" id="KW-0479">Metal-binding</keyword>
<dbReference type="Pfam" id="PF00929">
    <property type="entry name" value="RNase_T"/>
    <property type="match status" value="1"/>
</dbReference>
<evidence type="ECO:0000256" key="1">
    <source>
        <dbReference type="ARBA" id="ARBA00000563"/>
    </source>
</evidence>
<keyword evidence="12" id="KW-0234">DNA repair</keyword>
<dbReference type="SUPFAM" id="SSF53098">
    <property type="entry name" value="Ribonuclease H-like"/>
    <property type="match status" value="1"/>
</dbReference>
<feature type="domain" description="Exonuclease" evidence="15">
    <location>
        <begin position="7"/>
        <end position="134"/>
    </location>
</feature>
<dbReference type="InterPro" id="IPR012337">
    <property type="entry name" value="RNaseH-like_sf"/>
</dbReference>
<comment type="catalytic activity">
    <reaction evidence="1">
        <text>Exonucleolytic cleavage in the 3'- to 5'-direction to yield nucleoside 5'-phosphates.</text>
        <dbReference type="EC" id="3.1.11.1"/>
    </reaction>
</comment>
<accession>F3G3I5</accession>
<dbReference type="EMBL" id="AEAI01000192">
    <property type="protein sequence ID" value="EGH41635.1"/>
    <property type="molecule type" value="Genomic_DNA"/>
</dbReference>
<comment type="cofactor">
    <cofactor evidence="2">
        <name>Mg(2+)</name>
        <dbReference type="ChEBI" id="CHEBI:18420"/>
    </cofactor>
</comment>
<protein>
    <recommendedName>
        <fullName evidence="4">Exodeoxyribonuclease I</fullName>
        <ecNumber evidence="3">3.1.11.1</ecNumber>
    </recommendedName>
    <alternativeName>
        <fullName evidence="13">DNA deoxyribophosphodiesterase</fullName>
    </alternativeName>
</protein>
<comment type="caution">
    <text evidence="16">The sequence shown here is derived from an EMBL/GenBank/DDBJ whole genome shotgun (WGS) entry which is preliminary data.</text>
</comment>
<dbReference type="GO" id="GO:0006281">
    <property type="term" value="P:DNA repair"/>
    <property type="evidence" value="ECO:0007669"/>
    <property type="project" value="UniProtKB-KW"/>
</dbReference>
<organism evidence="16 17">
    <name type="scientific">Pseudomonas syringae pv. pisi str. 1704B</name>
    <dbReference type="NCBI Taxonomy" id="629263"/>
    <lineage>
        <taxon>Bacteria</taxon>
        <taxon>Pseudomonadati</taxon>
        <taxon>Pseudomonadota</taxon>
        <taxon>Gammaproteobacteria</taxon>
        <taxon>Pseudomonadales</taxon>
        <taxon>Pseudomonadaceae</taxon>
        <taxon>Pseudomonas</taxon>
        <taxon>Pseudomonas syringae</taxon>
    </lineage>
</organism>
<evidence type="ECO:0000256" key="10">
    <source>
        <dbReference type="ARBA" id="ARBA00022842"/>
    </source>
</evidence>